<evidence type="ECO:0000313" key="10">
    <source>
        <dbReference type="EMBL" id="OAN47084.1"/>
    </source>
</evidence>
<feature type="domain" description="NAD(P)-binding" evidence="9">
    <location>
        <begin position="5"/>
        <end position="306"/>
    </location>
</feature>
<protein>
    <recommendedName>
        <fullName evidence="5 8">dTDP-glucose 4,6-dehydratase</fullName>
        <ecNumber evidence="4 8">4.2.1.46</ecNumber>
    </recommendedName>
</protein>
<evidence type="ECO:0000256" key="8">
    <source>
        <dbReference type="RuleBase" id="RU004473"/>
    </source>
</evidence>
<dbReference type="STRING" id="1707952.A6A03_10690"/>
<proteinExistence type="inferred from homology"/>
<dbReference type="AlphaFoldDB" id="A0A178MGI3"/>
<evidence type="ECO:0000256" key="3">
    <source>
        <dbReference type="ARBA" id="ARBA00008178"/>
    </source>
</evidence>
<dbReference type="EC" id="4.2.1.46" evidence="4 8"/>
<evidence type="ECO:0000259" key="9">
    <source>
        <dbReference type="Pfam" id="PF16363"/>
    </source>
</evidence>
<gene>
    <name evidence="10" type="ORF">A6A03_10690</name>
</gene>
<dbReference type="Gene3D" id="3.40.50.720">
    <property type="entry name" value="NAD(P)-binding Rossmann-like Domain"/>
    <property type="match status" value="1"/>
</dbReference>
<evidence type="ECO:0000256" key="5">
    <source>
        <dbReference type="ARBA" id="ARBA00016977"/>
    </source>
</evidence>
<keyword evidence="11" id="KW-1185">Reference proteome</keyword>
<dbReference type="Gene3D" id="3.90.25.10">
    <property type="entry name" value="UDP-galactose 4-epimerase, domain 1"/>
    <property type="match status" value="1"/>
</dbReference>
<dbReference type="CDD" id="cd05246">
    <property type="entry name" value="dTDP_GD_SDR_e"/>
    <property type="match status" value="1"/>
</dbReference>
<keyword evidence="6" id="KW-0520">NAD</keyword>
<reference evidence="10 11" key="1">
    <citation type="submission" date="2016-04" db="EMBL/GenBank/DDBJ databases">
        <title>Chloroflexus islandicus sp. nov., a thermophilic filamentous anoxygenic phototrophic bacterium from geyser Strokkur (Iceland).</title>
        <authorList>
            <person name="Gaisin V.A."/>
            <person name="Kalashnikov A.M."/>
            <person name="Sukhacheva M.V."/>
            <person name="Grouzdev D.S."/>
            <person name="Ivanov T.M."/>
            <person name="Kuznetsov B."/>
            <person name="Gorlenko V.M."/>
        </authorList>
    </citation>
    <scope>NUCLEOTIDE SEQUENCE [LARGE SCALE GENOMIC DNA]</scope>
    <source>
        <strain evidence="11">isl-2</strain>
    </source>
</reference>
<dbReference type="NCBIfam" id="TIGR01181">
    <property type="entry name" value="dTDP_gluc_dehyt"/>
    <property type="match status" value="1"/>
</dbReference>
<dbReference type="InterPro" id="IPR016040">
    <property type="entry name" value="NAD(P)-bd_dom"/>
</dbReference>
<comment type="catalytic activity">
    <reaction evidence="1 8">
        <text>dTDP-alpha-D-glucose = dTDP-4-dehydro-6-deoxy-alpha-D-glucose + H2O</text>
        <dbReference type="Rhea" id="RHEA:17221"/>
        <dbReference type="ChEBI" id="CHEBI:15377"/>
        <dbReference type="ChEBI" id="CHEBI:57477"/>
        <dbReference type="ChEBI" id="CHEBI:57649"/>
        <dbReference type="EC" id="4.2.1.46"/>
    </reaction>
</comment>
<evidence type="ECO:0000256" key="4">
    <source>
        <dbReference type="ARBA" id="ARBA00011990"/>
    </source>
</evidence>
<comment type="caution">
    <text evidence="10">The sequence shown here is derived from an EMBL/GenBank/DDBJ whole genome shotgun (WGS) entry which is preliminary data.</text>
</comment>
<evidence type="ECO:0000256" key="7">
    <source>
        <dbReference type="ARBA" id="ARBA00023239"/>
    </source>
</evidence>
<dbReference type="Proteomes" id="UP000078287">
    <property type="component" value="Unassembled WGS sequence"/>
</dbReference>
<name>A0A178MGI3_9CHLR</name>
<sequence length="343" mass="38873">MRNLLVTGGAGFIGSNFVHYMLGKYADYRIVVYDKLTYAGNLANLAPVANDPRFAFVRGDICDIDAVREAVRTYDIDTIVNFAAETHVDRSIMAPDAVVRTNVNGTWALLEVARELKLERFHQISTDEVYGAIPAPYRSREGDPLEPRSPYSASKAGAEHLVYAYYITYGVPVTTTRGSNNIGPYHYPEKAVPLFTTNAIDNLPLPIYGDGLQVRDYQYVLDHCEAIDVVLHKGQIGEVYNVGTEVETPNIEMARKILDILGKPHSLIQHVADRAGHDRRYALDCSKLRALGWRSRHTFDEALEKTVRWFVENEAWWRPIKSGEYMEYYRRQYLERGGYPAAT</sequence>
<evidence type="ECO:0000256" key="1">
    <source>
        <dbReference type="ARBA" id="ARBA00001539"/>
    </source>
</evidence>
<keyword evidence="7 8" id="KW-0456">Lyase</keyword>
<dbReference type="InterPro" id="IPR005888">
    <property type="entry name" value="dTDP_Gluc_deHydtase"/>
</dbReference>
<accession>A0A178MGI3</accession>
<evidence type="ECO:0000256" key="6">
    <source>
        <dbReference type="ARBA" id="ARBA00023027"/>
    </source>
</evidence>
<dbReference type="GO" id="GO:0009225">
    <property type="term" value="P:nucleotide-sugar metabolic process"/>
    <property type="evidence" value="ECO:0007669"/>
    <property type="project" value="InterPro"/>
</dbReference>
<comment type="cofactor">
    <cofactor evidence="2 8">
        <name>NAD(+)</name>
        <dbReference type="ChEBI" id="CHEBI:57540"/>
    </cofactor>
</comment>
<dbReference type="OrthoDB" id="9803061at2"/>
<organism evidence="10 11">
    <name type="scientific">Chloroflexus islandicus</name>
    <dbReference type="NCBI Taxonomy" id="1707952"/>
    <lineage>
        <taxon>Bacteria</taxon>
        <taxon>Bacillati</taxon>
        <taxon>Chloroflexota</taxon>
        <taxon>Chloroflexia</taxon>
        <taxon>Chloroflexales</taxon>
        <taxon>Chloroflexineae</taxon>
        <taxon>Chloroflexaceae</taxon>
        <taxon>Chloroflexus</taxon>
    </lineage>
</organism>
<dbReference type="GO" id="GO:0008460">
    <property type="term" value="F:dTDP-glucose 4,6-dehydratase activity"/>
    <property type="evidence" value="ECO:0007669"/>
    <property type="project" value="UniProtKB-EC"/>
</dbReference>
<dbReference type="SUPFAM" id="SSF51735">
    <property type="entry name" value="NAD(P)-binding Rossmann-fold domains"/>
    <property type="match status" value="1"/>
</dbReference>
<dbReference type="RefSeq" id="WP_066784749.1">
    <property type="nucleotide sequence ID" value="NZ_LWQS01000039.1"/>
</dbReference>
<dbReference type="InterPro" id="IPR036291">
    <property type="entry name" value="NAD(P)-bd_dom_sf"/>
</dbReference>
<dbReference type="PANTHER" id="PTHR43000">
    <property type="entry name" value="DTDP-D-GLUCOSE 4,6-DEHYDRATASE-RELATED"/>
    <property type="match status" value="1"/>
</dbReference>
<evidence type="ECO:0000313" key="11">
    <source>
        <dbReference type="Proteomes" id="UP000078287"/>
    </source>
</evidence>
<comment type="similarity">
    <text evidence="3 8">Belongs to the NAD(P)-dependent epimerase/dehydratase family. dTDP-glucose dehydratase subfamily.</text>
</comment>
<dbReference type="Pfam" id="PF16363">
    <property type="entry name" value="GDP_Man_Dehyd"/>
    <property type="match status" value="1"/>
</dbReference>
<dbReference type="EMBL" id="LWQS01000039">
    <property type="protein sequence ID" value="OAN47084.1"/>
    <property type="molecule type" value="Genomic_DNA"/>
</dbReference>
<evidence type="ECO:0000256" key="2">
    <source>
        <dbReference type="ARBA" id="ARBA00001911"/>
    </source>
</evidence>